<feature type="domain" description="Major facilitator superfamily (MFS) profile" evidence="6">
    <location>
        <begin position="49"/>
        <end position="510"/>
    </location>
</feature>
<evidence type="ECO:0000313" key="8">
    <source>
        <dbReference type="Proteomes" id="UP001378592"/>
    </source>
</evidence>
<dbReference type="Pfam" id="PF00083">
    <property type="entry name" value="Sugar_tr"/>
    <property type="match status" value="1"/>
</dbReference>
<keyword evidence="2 5" id="KW-0812">Transmembrane</keyword>
<protein>
    <recommendedName>
        <fullName evidence="6">Major facilitator superfamily (MFS) profile domain-containing protein</fullName>
    </recommendedName>
</protein>
<keyword evidence="3 5" id="KW-1133">Transmembrane helix</keyword>
<feature type="transmembrane region" description="Helical" evidence="5">
    <location>
        <begin position="181"/>
        <end position="200"/>
    </location>
</feature>
<comment type="subcellular location">
    <subcellularLocation>
        <location evidence="1">Membrane</location>
        <topology evidence="1">Multi-pass membrane protein</topology>
    </subcellularLocation>
</comment>
<keyword evidence="4 5" id="KW-0472">Membrane</keyword>
<dbReference type="InterPro" id="IPR036259">
    <property type="entry name" value="MFS_trans_sf"/>
</dbReference>
<dbReference type="InterPro" id="IPR020846">
    <property type="entry name" value="MFS_dom"/>
</dbReference>
<feature type="transmembrane region" description="Helical" evidence="5">
    <location>
        <begin position="212"/>
        <end position="234"/>
    </location>
</feature>
<feature type="transmembrane region" description="Helical" evidence="5">
    <location>
        <begin position="20"/>
        <end position="41"/>
    </location>
</feature>
<dbReference type="PROSITE" id="PS50850">
    <property type="entry name" value="MFS"/>
    <property type="match status" value="1"/>
</dbReference>
<evidence type="ECO:0000256" key="5">
    <source>
        <dbReference type="SAM" id="Phobius"/>
    </source>
</evidence>
<feature type="transmembrane region" description="Helical" evidence="5">
    <location>
        <begin position="482"/>
        <end position="505"/>
    </location>
</feature>
<feature type="transmembrane region" description="Helical" evidence="5">
    <location>
        <begin position="155"/>
        <end position="175"/>
    </location>
</feature>
<dbReference type="GO" id="GO:0022857">
    <property type="term" value="F:transmembrane transporter activity"/>
    <property type="evidence" value="ECO:0007669"/>
    <property type="project" value="InterPro"/>
</dbReference>
<dbReference type="GO" id="GO:0016020">
    <property type="term" value="C:membrane"/>
    <property type="evidence" value="ECO:0007669"/>
    <property type="project" value="UniProtKB-SubCell"/>
</dbReference>
<sequence>MAYDDVLTHLGDFGRYQRRIYLLLCLPAVTCALHKMSGVFLQGRVDHRCRLPADGANATFALPDEVLNASLPWDEAAGRWSSCLRRDAADPAGRPAVPCRSWVYDPHRTTAVSEWDLVCEHDWLRPTADACVMTGVLVGALLFGALSDRFGRRPVFFGSLVLQVAVGLLAALAPYYVLFLVLRFVIGMTTSGVFLVAYVLAMEMVGPSKRLVAGVSCQLFFTAGYMLSAVFAKYITDWRLLQAAMTAPGLLFLLYWWFVPESARWLLTKGRVEEARAVLRRAARVNGVALPSDALAALLPPAPPASPAPPAADKQGAAPAKPRDASLLDIMRYPNLRRRSLNIFFNWFANNLTYYGLSWNTANLGGDIYLNFLISGAVEIPAYIFLLLTLNRWGRKAILCGSMIVGAVILLITTLVPQDMTWLTVTLVMVGKLAITASYGTVYVFTTEQFPTVIRNAALGTSSMCARVGGIIAPYINLLGGVWPAMPTLVFGGMTLTAGLMALLLPETLNRTLPDTIADGESFGMKKIDPENADDLPVKKV</sequence>
<dbReference type="EMBL" id="JAZDUA010000199">
    <property type="protein sequence ID" value="KAK7864613.1"/>
    <property type="molecule type" value="Genomic_DNA"/>
</dbReference>
<dbReference type="PANTHER" id="PTHR24064">
    <property type="entry name" value="SOLUTE CARRIER FAMILY 22 MEMBER"/>
    <property type="match status" value="1"/>
</dbReference>
<dbReference type="Proteomes" id="UP001378592">
    <property type="component" value="Unassembled WGS sequence"/>
</dbReference>
<dbReference type="Gene3D" id="1.20.1250.20">
    <property type="entry name" value="MFS general substrate transporter like domains"/>
    <property type="match status" value="1"/>
</dbReference>
<organism evidence="7 8">
    <name type="scientific">Gryllus longicercus</name>
    <dbReference type="NCBI Taxonomy" id="2509291"/>
    <lineage>
        <taxon>Eukaryota</taxon>
        <taxon>Metazoa</taxon>
        <taxon>Ecdysozoa</taxon>
        <taxon>Arthropoda</taxon>
        <taxon>Hexapoda</taxon>
        <taxon>Insecta</taxon>
        <taxon>Pterygota</taxon>
        <taxon>Neoptera</taxon>
        <taxon>Polyneoptera</taxon>
        <taxon>Orthoptera</taxon>
        <taxon>Ensifera</taxon>
        <taxon>Gryllidea</taxon>
        <taxon>Grylloidea</taxon>
        <taxon>Gryllidae</taxon>
        <taxon>Gryllinae</taxon>
        <taxon>Gryllus</taxon>
    </lineage>
</organism>
<feature type="transmembrane region" description="Helical" evidence="5">
    <location>
        <begin position="397"/>
        <end position="416"/>
    </location>
</feature>
<reference evidence="7 8" key="1">
    <citation type="submission" date="2024-03" db="EMBL/GenBank/DDBJ databases">
        <title>The genome assembly and annotation of the cricket Gryllus longicercus Weissman &amp; Gray.</title>
        <authorList>
            <person name="Szrajer S."/>
            <person name="Gray D."/>
            <person name="Ylla G."/>
        </authorList>
    </citation>
    <scope>NUCLEOTIDE SEQUENCE [LARGE SCALE GENOMIC DNA]</scope>
    <source>
        <strain evidence="7">DAG 2021-001</strain>
        <tissue evidence="7">Whole body minus gut</tissue>
    </source>
</reference>
<evidence type="ECO:0000256" key="3">
    <source>
        <dbReference type="ARBA" id="ARBA00022989"/>
    </source>
</evidence>
<feature type="transmembrane region" description="Helical" evidence="5">
    <location>
        <begin position="369"/>
        <end position="390"/>
    </location>
</feature>
<name>A0AAN9Z1L4_9ORTH</name>
<feature type="transmembrane region" description="Helical" evidence="5">
    <location>
        <begin position="457"/>
        <end position="476"/>
    </location>
</feature>
<accession>A0AAN9Z1L4</accession>
<dbReference type="AlphaFoldDB" id="A0AAN9Z1L4"/>
<feature type="transmembrane region" description="Helical" evidence="5">
    <location>
        <begin position="240"/>
        <end position="259"/>
    </location>
</feature>
<dbReference type="SUPFAM" id="SSF103473">
    <property type="entry name" value="MFS general substrate transporter"/>
    <property type="match status" value="1"/>
</dbReference>
<feature type="transmembrane region" description="Helical" evidence="5">
    <location>
        <begin position="422"/>
        <end position="445"/>
    </location>
</feature>
<evidence type="ECO:0000256" key="1">
    <source>
        <dbReference type="ARBA" id="ARBA00004141"/>
    </source>
</evidence>
<keyword evidence="8" id="KW-1185">Reference proteome</keyword>
<feature type="transmembrane region" description="Helical" evidence="5">
    <location>
        <begin position="340"/>
        <end position="357"/>
    </location>
</feature>
<proteinExistence type="predicted"/>
<evidence type="ECO:0000256" key="2">
    <source>
        <dbReference type="ARBA" id="ARBA00022692"/>
    </source>
</evidence>
<comment type="caution">
    <text evidence="7">The sequence shown here is derived from an EMBL/GenBank/DDBJ whole genome shotgun (WGS) entry which is preliminary data.</text>
</comment>
<dbReference type="CDD" id="cd17317">
    <property type="entry name" value="MFS_SLC22"/>
    <property type="match status" value="1"/>
</dbReference>
<evidence type="ECO:0000313" key="7">
    <source>
        <dbReference type="EMBL" id="KAK7864613.1"/>
    </source>
</evidence>
<evidence type="ECO:0000259" key="6">
    <source>
        <dbReference type="PROSITE" id="PS50850"/>
    </source>
</evidence>
<evidence type="ECO:0000256" key="4">
    <source>
        <dbReference type="ARBA" id="ARBA00023136"/>
    </source>
</evidence>
<dbReference type="InterPro" id="IPR005828">
    <property type="entry name" value="MFS_sugar_transport-like"/>
</dbReference>
<gene>
    <name evidence="7" type="ORF">R5R35_003201</name>
</gene>